<evidence type="ECO:0000313" key="1">
    <source>
        <dbReference type="EMBL" id="QBZ72749.1"/>
    </source>
</evidence>
<reference evidence="1 2" key="1">
    <citation type="submission" date="2019-03" db="EMBL/GenBank/DDBJ databases">
        <authorList>
            <person name="Douthitt C."/>
            <person name="D'Elia T."/>
            <person name="Bockoras C."/>
            <person name="Boss C."/>
            <person name="Clemons M."/>
            <person name="Green W."/>
            <person name="Harel H."/>
            <person name="Larralde J."/>
            <person name="Lopez M."/>
            <person name="Magana D."/>
            <person name="Miguel M."/>
            <person name="Muschweck L."/>
            <person name="Olivos K."/>
            <person name="Racette D."/>
            <person name="Reynolds M."/>
            <person name="Ru Y."/>
            <person name="Santana M."/>
            <person name="Simon R."/>
            <person name="Smotrilla K."/>
            <person name="Sufficool B."/>
            <person name="Tamayo B."/>
            <person name="Tirado E."/>
            <person name="Vajanyi M."/>
            <person name="Weger M."/>
            <person name="Wehr A."/>
            <person name="Whitaker K."/>
            <person name="Garlena R.A."/>
            <person name="Russell D.A."/>
            <person name="Pope W.H."/>
            <person name="Jacobs-Sera D."/>
            <person name="Hatfull G.F."/>
        </authorList>
    </citation>
    <scope>NUCLEOTIDE SEQUENCE [LARGE SCALE GENOMIC DNA]</scope>
</reference>
<accession>A0A4D6E252</accession>
<dbReference type="RefSeq" id="YP_009821514.1">
    <property type="nucleotide sequence ID" value="NC_048176.1"/>
</dbReference>
<gene>
    <name evidence="1" type="primary">143</name>
    <name evidence="1" type="ORF">SEA_GODONK_143</name>
</gene>
<sequence>MTLARVAVRLRGCSWELRCSWPAHLNRGSNPRPSSLHFLQEERD</sequence>
<dbReference type="KEGG" id="vg:55012979"/>
<protein>
    <submittedName>
        <fullName evidence="1">Uncharacterized protein</fullName>
    </submittedName>
</protein>
<organism evidence="1 2">
    <name type="scientific">Gordonia phage GodonK</name>
    <dbReference type="NCBI Taxonomy" id="2562192"/>
    <lineage>
        <taxon>Viruses</taxon>
        <taxon>Duplodnaviria</taxon>
        <taxon>Heunggongvirae</taxon>
        <taxon>Uroviricota</taxon>
        <taxon>Caudoviricetes</taxon>
        <taxon>Godonkavirus</taxon>
        <taxon>Godonkavirus godonK</taxon>
    </lineage>
</organism>
<dbReference type="GeneID" id="55012979"/>
<dbReference type="Proteomes" id="UP000297070">
    <property type="component" value="Segment"/>
</dbReference>
<keyword evidence="2" id="KW-1185">Reference proteome</keyword>
<evidence type="ECO:0000313" key="2">
    <source>
        <dbReference type="Proteomes" id="UP000297070"/>
    </source>
</evidence>
<name>A0A4D6E252_9CAUD</name>
<dbReference type="EMBL" id="MK620899">
    <property type="protein sequence ID" value="QBZ72749.1"/>
    <property type="molecule type" value="Genomic_DNA"/>
</dbReference>
<proteinExistence type="predicted"/>